<feature type="compositionally biased region" description="Basic and acidic residues" evidence="1">
    <location>
        <begin position="1121"/>
        <end position="1169"/>
    </location>
</feature>
<proteinExistence type="predicted"/>
<evidence type="ECO:0000256" key="1">
    <source>
        <dbReference type="SAM" id="MobiDB-lite"/>
    </source>
</evidence>
<dbReference type="Gene3D" id="1.10.287.950">
    <property type="entry name" value="Methyl-accepting chemotaxis protein"/>
    <property type="match status" value="1"/>
</dbReference>
<reference evidence="2 3" key="1">
    <citation type="journal article" date="2022" name="Nat. Ecol. Evol.">
        <title>A masculinizing supergene underlies an exaggerated male reproductive morph in a spider.</title>
        <authorList>
            <person name="Hendrickx F."/>
            <person name="De Corte Z."/>
            <person name="Sonet G."/>
            <person name="Van Belleghem S.M."/>
            <person name="Kostlbacher S."/>
            <person name="Vangestel C."/>
        </authorList>
    </citation>
    <scope>NUCLEOTIDE SEQUENCE [LARGE SCALE GENOMIC DNA]</scope>
    <source>
        <strain evidence="2">W744_W776</strain>
    </source>
</reference>
<feature type="compositionally biased region" description="Basic and acidic residues" evidence="1">
    <location>
        <begin position="501"/>
        <end position="527"/>
    </location>
</feature>
<gene>
    <name evidence="2" type="ORF">JTE90_015924</name>
</gene>
<accession>A0AAV6TZT8</accession>
<protein>
    <submittedName>
        <fullName evidence="2">Uncharacterized protein</fullName>
    </submittedName>
</protein>
<feature type="compositionally biased region" description="Polar residues" evidence="1">
    <location>
        <begin position="491"/>
        <end position="500"/>
    </location>
</feature>
<dbReference type="EMBL" id="JAFNEN010000783">
    <property type="protein sequence ID" value="KAG8177368.1"/>
    <property type="molecule type" value="Genomic_DNA"/>
</dbReference>
<evidence type="ECO:0000313" key="3">
    <source>
        <dbReference type="Proteomes" id="UP000827092"/>
    </source>
</evidence>
<dbReference type="AlphaFoldDB" id="A0AAV6TZT8"/>
<sequence>MNKSPSRPKCFLFGRHWASKRFQKKNLLYSHRGPRKKDEDQERILMPDLELSDSESQTISQGGSTKGKVQDEKFSIEKISGIFDTNLKQDLERISANDQELSYNITELHISSSTTSLSDRKKFLNDRRPFLNFEDDTFEGEDSSLKDCGCYCRIQNSSTQADVSFDLERISSKDRELSYNITESHIPSSTTVLSDGFIKNRKEFLNDRRPFMNFEDDTFEGEDSSLKDCGCDCRIQNSSTQADVSFDLERISSNDRELSYNITESHIPSSTTILSDGFIKNRKEFLNDRRPFMNFEDDTFEGEDSSLQDCGLDCRIRNSSTQADVSFGRFSNVRGLEEHDESGIGTNDGLSNYIYPHFDPDEEVASTGFNIISGQKQSPRNVHYSIISSARKQSPRNGKCRHFTRSAPKKKFKRRKPYYKHQQFGRIAQKYDTRRTCTETKVSKGTHQHSPTANCSQGFSSLHITSDRNPSPSNNQFDWNTSRIELENQSRQDYPTSTHSIEGKYKEQSSTDLDVKSQSHKNEDDSIQDCERNMSENENHFLAPKSFVHVDVHARVSNEPAKSADFESLFNFKDQICSEMFKECRLRNDSINSGSINNLNSGIYGSVLEKLQPKSRQRIYIRNDQEIPESTLINTFYPIEQADLPIRNLKKHPIGAAKCNGNFLENNYSSILEPNGGPATHSLIQSRHETVCSDNANESFIGEKTNTALLTSGLQTNQLSKSDATDQTFVCTSPETWYFSLADSAKRKCRLRRQKFARLERNKRPWKLNKNQTHEKYPQVTFEVNSEPYLPVSERVKYFNNISEPRCESSTALPEKSPNYVDAMDNKDPCAFPKITESDRNIYGNYDVIQDSISQFWNISEPRYESSTALPEKSPNYVAMDNKDPCAFPKITETDGNIYGNYDVIQGNFSQFWNRWEETLGLRTSCRSTDSESLINDLRKILDERHTESRQSEYELEEDDYIVPEKEDTEKKLLEEIARNTYSKPKNDTADNIGTKLKRDVGSSYTICEKKSCTVEEATISKVKEGLVDVAEASSLKSTKIKEVVGGIRVEKRNIYGDVEDIDGLKLLLTKLIRDADEISSKLEEVQDEADEISSKLKEVQDAADQFSSKLEEVQDEADEISSKLEEVQHAADEISSKLEEVQHAADEFSSKLEEVQHAADEFSSKLEEVQDEADEIS</sequence>
<name>A0AAV6TZT8_9ARAC</name>
<organism evidence="2 3">
    <name type="scientific">Oedothorax gibbosus</name>
    <dbReference type="NCBI Taxonomy" id="931172"/>
    <lineage>
        <taxon>Eukaryota</taxon>
        <taxon>Metazoa</taxon>
        <taxon>Ecdysozoa</taxon>
        <taxon>Arthropoda</taxon>
        <taxon>Chelicerata</taxon>
        <taxon>Arachnida</taxon>
        <taxon>Araneae</taxon>
        <taxon>Araneomorphae</taxon>
        <taxon>Entelegynae</taxon>
        <taxon>Araneoidea</taxon>
        <taxon>Linyphiidae</taxon>
        <taxon>Erigoninae</taxon>
        <taxon>Oedothorax</taxon>
    </lineage>
</organism>
<feature type="region of interest" description="Disordered" evidence="1">
    <location>
        <begin position="1108"/>
        <end position="1178"/>
    </location>
</feature>
<keyword evidence="3" id="KW-1185">Reference proteome</keyword>
<comment type="caution">
    <text evidence="2">The sequence shown here is derived from an EMBL/GenBank/DDBJ whole genome shotgun (WGS) entry which is preliminary data.</text>
</comment>
<feature type="region of interest" description="Disordered" evidence="1">
    <location>
        <begin position="439"/>
        <end position="527"/>
    </location>
</feature>
<evidence type="ECO:0000313" key="2">
    <source>
        <dbReference type="EMBL" id="KAG8177368.1"/>
    </source>
</evidence>
<dbReference type="SUPFAM" id="SSF58104">
    <property type="entry name" value="Methyl-accepting chemotaxis protein (MCP) signaling domain"/>
    <property type="match status" value="1"/>
</dbReference>
<dbReference type="Proteomes" id="UP000827092">
    <property type="component" value="Unassembled WGS sequence"/>
</dbReference>
<feature type="compositionally biased region" description="Polar residues" evidence="1">
    <location>
        <begin position="443"/>
        <end position="483"/>
    </location>
</feature>